<evidence type="ECO:0000313" key="2">
    <source>
        <dbReference type="EMBL" id="ONK70612.1"/>
    </source>
</evidence>
<dbReference type="InterPro" id="IPR051143">
    <property type="entry name" value="TrkH_K-transport"/>
</dbReference>
<name>A0A5P1EXH7_ASPOF</name>
<evidence type="ECO:0000313" key="3">
    <source>
        <dbReference type="Proteomes" id="UP000243459"/>
    </source>
</evidence>
<feature type="compositionally biased region" description="Polar residues" evidence="1">
    <location>
        <begin position="121"/>
        <end position="132"/>
    </location>
</feature>
<reference evidence="3" key="1">
    <citation type="journal article" date="2017" name="Nat. Commun.">
        <title>The asparagus genome sheds light on the origin and evolution of a young Y chromosome.</title>
        <authorList>
            <person name="Harkess A."/>
            <person name="Zhou J."/>
            <person name="Xu C."/>
            <person name="Bowers J.E."/>
            <person name="Van der Hulst R."/>
            <person name="Ayyampalayam S."/>
            <person name="Mercati F."/>
            <person name="Riccardi P."/>
            <person name="McKain M.R."/>
            <person name="Kakrana A."/>
            <person name="Tang H."/>
            <person name="Ray J."/>
            <person name="Groenendijk J."/>
            <person name="Arikit S."/>
            <person name="Mathioni S.M."/>
            <person name="Nakano M."/>
            <person name="Shan H."/>
            <person name="Telgmann-Rauber A."/>
            <person name="Kanno A."/>
            <person name="Yue Z."/>
            <person name="Chen H."/>
            <person name="Li W."/>
            <person name="Chen Y."/>
            <person name="Xu X."/>
            <person name="Zhang Y."/>
            <person name="Luo S."/>
            <person name="Chen H."/>
            <person name="Gao J."/>
            <person name="Mao Z."/>
            <person name="Pires J.C."/>
            <person name="Luo M."/>
            <person name="Kudrna D."/>
            <person name="Wing R.A."/>
            <person name="Meyers B.C."/>
            <person name="Yi K."/>
            <person name="Kong H."/>
            <person name="Lavrijsen P."/>
            <person name="Sunseri F."/>
            <person name="Falavigna A."/>
            <person name="Ye Y."/>
            <person name="Leebens-Mack J.H."/>
            <person name="Chen G."/>
        </authorList>
    </citation>
    <scope>NUCLEOTIDE SEQUENCE [LARGE SCALE GENOMIC DNA]</scope>
    <source>
        <strain evidence="3">cv. DH0086</strain>
    </source>
</reference>
<dbReference type="AlphaFoldDB" id="A0A5P1EXH7"/>
<protein>
    <submittedName>
        <fullName evidence="2">Uncharacterized protein</fullName>
    </submittedName>
</protein>
<dbReference type="PANTHER" id="PTHR31064:SF38">
    <property type="entry name" value="CATION TRANSPORTER HKT1_4-RELATED"/>
    <property type="match status" value="1"/>
</dbReference>
<evidence type="ECO:0000256" key="1">
    <source>
        <dbReference type="SAM" id="MobiDB-lite"/>
    </source>
</evidence>
<keyword evidence="3" id="KW-1185">Reference proteome</keyword>
<feature type="region of interest" description="Disordered" evidence="1">
    <location>
        <begin position="104"/>
        <end position="135"/>
    </location>
</feature>
<proteinExistence type="predicted"/>
<dbReference type="GO" id="GO:0005886">
    <property type="term" value="C:plasma membrane"/>
    <property type="evidence" value="ECO:0007669"/>
    <property type="project" value="TreeGrafter"/>
</dbReference>
<dbReference type="GO" id="GO:0098662">
    <property type="term" value="P:inorganic cation transmembrane transport"/>
    <property type="evidence" value="ECO:0007669"/>
    <property type="project" value="UniProtKB-ARBA"/>
</dbReference>
<dbReference type="EMBL" id="CM007385">
    <property type="protein sequence ID" value="ONK70612.1"/>
    <property type="molecule type" value="Genomic_DNA"/>
</dbReference>
<gene>
    <name evidence="2" type="ORF">A4U43_C05F35560</name>
</gene>
<sequence>MALRHTPLKDPHGRAPPPPHDLDLFFTSVSAATVSSMSTIEMEVFSNSQLVVLTALMLIGGEVFTSTAGLHFSTRKLKRRLVARVEPDNPNRQQVELSDLDHHHHHLESGGTMNPGRFSHPASSPTASSRLNINPGLRDVDIDEREGGVEEERYMGLDLLRLRHRIFFLQLRLHPYEREHDGLQEELGLAVVDSPPGPSGQHHVPSLVEILHMGAEEIDEEKRVRVSVEEPEGGRHWILSPAPSPVTRARVLCATTVLVLVVIHGRRHLLLGNGISQPAGFGDEFL</sequence>
<dbReference type="GO" id="GO:0008324">
    <property type="term" value="F:monoatomic cation transmembrane transporter activity"/>
    <property type="evidence" value="ECO:0007669"/>
    <property type="project" value="TreeGrafter"/>
</dbReference>
<accession>A0A5P1EXH7</accession>
<organism evidence="2 3">
    <name type="scientific">Asparagus officinalis</name>
    <name type="common">Garden asparagus</name>
    <dbReference type="NCBI Taxonomy" id="4686"/>
    <lineage>
        <taxon>Eukaryota</taxon>
        <taxon>Viridiplantae</taxon>
        <taxon>Streptophyta</taxon>
        <taxon>Embryophyta</taxon>
        <taxon>Tracheophyta</taxon>
        <taxon>Spermatophyta</taxon>
        <taxon>Magnoliopsida</taxon>
        <taxon>Liliopsida</taxon>
        <taxon>Asparagales</taxon>
        <taxon>Asparagaceae</taxon>
        <taxon>Asparagoideae</taxon>
        <taxon>Asparagus</taxon>
    </lineage>
</organism>
<dbReference type="PANTHER" id="PTHR31064">
    <property type="entry name" value="POTASSIUM TRANSPORT PROTEIN DDB_G0292412-RELATED"/>
    <property type="match status" value="1"/>
</dbReference>
<dbReference type="Gramene" id="ONK70612">
    <property type="protein sequence ID" value="ONK70612"/>
    <property type="gene ID" value="A4U43_C05F35560"/>
</dbReference>
<dbReference type="Proteomes" id="UP000243459">
    <property type="component" value="Chromosome 5"/>
</dbReference>